<evidence type="ECO:0000313" key="3">
    <source>
        <dbReference type="Proteomes" id="UP000016936"/>
    </source>
</evidence>
<gene>
    <name evidence="2" type="ORF">COCHEDRAFT_1020709</name>
    <name evidence="1" type="ORF">COCHEDRAFT_1024405</name>
</gene>
<keyword evidence="3" id="KW-1185">Reference proteome</keyword>
<reference evidence="1 3" key="1">
    <citation type="journal article" date="2012" name="PLoS Pathog.">
        <title>Diverse lifestyles and strategies of plant pathogenesis encoded in the genomes of eighteen Dothideomycetes fungi.</title>
        <authorList>
            <person name="Ohm R.A."/>
            <person name="Feau N."/>
            <person name="Henrissat B."/>
            <person name="Schoch C.L."/>
            <person name="Horwitz B.A."/>
            <person name="Barry K.W."/>
            <person name="Condon B.J."/>
            <person name="Copeland A.C."/>
            <person name="Dhillon B."/>
            <person name="Glaser F."/>
            <person name="Hesse C.N."/>
            <person name="Kosti I."/>
            <person name="LaButti K."/>
            <person name="Lindquist E.A."/>
            <person name="Lucas S."/>
            <person name="Salamov A.A."/>
            <person name="Bradshaw R.E."/>
            <person name="Ciuffetti L."/>
            <person name="Hamelin R.C."/>
            <person name="Kema G.H.J."/>
            <person name="Lawrence C."/>
            <person name="Scott J.A."/>
            <person name="Spatafora J.W."/>
            <person name="Turgeon B.G."/>
            <person name="de Wit P.J.G.M."/>
            <person name="Zhong S."/>
            <person name="Goodwin S.B."/>
            <person name="Grigoriev I.V."/>
        </authorList>
    </citation>
    <scope>NUCLEOTIDE SEQUENCE [LARGE SCALE GENOMIC DNA]</scope>
    <source>
        <strain evidence="1">C5</strain>
        <strain evidence="3">C5 / ATCC 48332 / race O</strain>
    </source>
</reference>
<protein>
    <submittedName>
        <fullName evidence="1">Uncharacterized protein</fullName>
    </submittedName>
</protein>
<evidence type="ECO:0000313" key="2">
    <source>
        <dbReference type="EMBL" id="EMD92709.1"/>
    </source>
</evidence>
<reference evidence="3" key="3">
    <citation type="journal article" date="2013" name="PLoS Genet.">
        <title>Comparative genome structure, secondary metabolite, and effector coding capacity across Cochliobolus pathogens.</title>
        <authorList>
            <person name="Condon B.J."/>
            <person name="Leng Y."/>
            <person name="Wu D."/>
            <person name="Bushley K.E."/>
            <person name="Ohm R.A."/>
            <person name="Otillar R."/>
            <person name="Martin J."/>
            <person name="Schackwitz W."/>
            <person name="Grimwood J."/>
            <person name="MohdZainudin N."/>
            <person name="Xue C."/>
            <person name="Wang R."/>
            <person name="Manning V.A."/>
            <person name="Dhillon B."/>
            <person name="Tu Z.J."/>
            <person name="Steffenson B.J."/>
            <person name="Salamov A."/>
            <person name="Sun H."/>
            <person name="Lowry S."/>
            <person name="LaButti K."/>
            <person name="Han J."/>
            <person name="Copeland A."/>
            <person name="Lindquist E."/>
            <person name="Barry K."/>
            <person name="Schmutz J."/>
            <person name="Baker S.E."/>
            <person name="Ciuffetti L.M."/>
            <person name="Grigoriev I.V."/>
            <person name="Zhong S."/>
            <person name="Turgeon B.G."/>
        </authorList>
    </citation>
    <scope>NUCLEOTIDE SEQUENCE [LARGE SCALE GENOMIC DNA]</scope>
    <source>
        <strain evidence="3">C5 / ATCC 48332 / race O</strain>
    </source>
</reference>
<sequence length="98" mass="10774">MSCMAYTSVTYSYRDQISACYRSCGSDAKDKDKVQYASADFSIKCMLPACLDVGHVETALTFTQADHMTSYWIHCRVTKHLFSLDGCCGGGGIVSHLL</sequence>
<dbReference type="HOGENOM" id="CLU_2333473_0_0_1"/>
<dbReference type="Proteomes" id="UP000016936">
    <property type="component" value="Unassembled WGS sequence"/>
</dbReference>
<organism evidence="1 3">
    <name type="scientific">Cochliobolus heterostrophus (strain C5 / ATCC 48332 / race O)</name>
    <name type="common">Southern corn leaf blight fungus</name>
    <name type="synonym">Bipolaris maydis</name>
    <dbReference type="NCBI Taxonomy" id="701091"/>
    <lineage>
        <taxon>Eukaryota</taxon>
        <taxon>Fungi</taxon>
        <taxon>Dikarya</taxon>
        <taxon>Ascomycota</taxon>
        <taxon>Pezizomycotina</taxon>
        <taxon>Dothideomycetes</taxon>
        <taxon>Pleosporomycetidae</taxon>
        <taxon>Pleosporales</taxon>
        <taxon>Pleosporineae</taxon>
        <taxon>Pleosporaceae</taxon>
        <taxon>Bipolaris</taxon>
    </lineage>
</organism>
<proteinExistence type="predicted"/>
<dbReference type="EMBL" id="KB445574">
    <property type="protein sequence ID" value="EMD92709.1"/>
    <property type="molecule type" value="Genomic_DNA"/>
</dbReference>
<name>M2TH76_COCH5</name>
<evidence type="ECO:0000313" key="1">
    <source>
        <dbReference type="EMBL" id="EMD85839.1"/>
    </source>
</evidence>
<dbReference type="EMBL" id="KB445587">
    <property type="protein sequence ID" value="EMD85839.1"/>
    <property type="molecule type" value="Genomic_DNA"/>
</dbReference>
<dbReference type="AlphaFoldDB" id="M2TH76"/>
<reference evidence="1" key="2">
    <citation type="submission" date="2012-06" db="EMBL/GenBank/DDBJ databases">
        <title>Comparative genome structure, secondary metabolite and effector coding capacity across Cochliobolus pathogens.</title>
        <authorList>
            <consortium name="US DOE Joint Genome Institute (JGI-PGF)"/>
            <person name="Condon B.J."/>
            <person name="Leng Y."/>
            <person name="Wu D."/>
            <person name="Bushley K.E."/>
            <person name="Ohm R.A."/>
            <person name="Otillar R."/>
            <person name="Martin J."/>
            <person name="Schackwitz W."/>
            <person name="Grimwood J."/>
            <person name="MohdZainudin N."/>
            <person name="Xue C."/>
            <person name="Wang R."/>
            <person name="Dhillon B."/>
            <person name="Tu Z.J."/>
            <person name="Steffenson B.J."/>
            <person name="Salamov A."/>
            <person name="Sun H."/>
            <person name="Lowry S."/>
            <person name="LaButti K."/>
            <person name="Han J."/>
            <person name="Copeland A."/>
            <person name="Lindquist E."/>
            <person name="Lucas S."/>
            <person name="Barry K."/>
            <person name="Schmutz J."/>
            <person name="Baker S."/>
            <person name="Grigoriev I.V."/>
            <person name="Zhong S."/>
            <person name="Turgeon B.G."/>
        </authorList>
    </citation>
    <scope>NUCLEOTIDE SEQUENCE</scope>
    <source>
        <strain evidence="1">C5</strain>
    </source>
</reference>
<accession>M2TH76</accession>